<dbReference type="InterPro" id="IPR008176">
    <property type="entry name" value="Defensin_plant"/>
</dbReference>
<feature type="signal peptide" evidence="2">
    <location>
        <begin position="1"/>
        <end position="30"/>
    </location>
</feature>
<dbReference type="Gene3D" id="3.30.30.10">
    <property type="entry name" value="Knottin, scorpion toxin-like"/>
    <property type="match status" value="1"/>
</dbReference>
<reference evidence="4" key="2">
    <citation type="submission" date="2015-07" db="EMBL/GenBank/DDBJ databases">
        <authorList>
            <person name="Noorani M."/>
        </authorList>
    </citation>
    <scope>NUCLEOTIDE SEQUENCE</scope>
    <source>
        <strain evidence="4">Yugu1</strain>
    </source>
</reference>
<evidence type="ECO:0000259" key="3">
    <source>
        <dbReference type="Pfam" id="PF00304"/>
    </source>
</evidence>
<dbReference type="Pfam" id="PF00304">
    <property type="entry name" value="Gamma-thionin"/>
    <property type="match status" value="1"/>
</dbReference>
<dbReference type="GO" id="GO:0006952">
    <property type="term" value="P:defense response"/>
    <property type="evidence" value="ECO:0007669"/>
    <property type="project" value="InterPro"/>
</dbReference>
<proteinExistence type="predicted"/>
<protein>
    <recommendedName>
        <fullName evidence="3">Knottins-like domain-containing protein</fullName>
    </recommendedName>
</protein>
<dbReference type="InterPro" id="IPR003614">
    <property type="entry name" value="Knottins"/>
</dbReference>
<accession>A0A368QGN4</accession>
<dbReference type="PROSITE" id="PS00940">
    <property type="entry name" value="GAMMA_THIONIN"/>
    <property type="match status" value="1"/>
</dbReference>
<evidence type="ECO:0000256" key="2">
    <source>
        <dbReference type="SAM" id="SignalP"/>
    </source>
</evidence>
<feature type="chain" id="PRO_5016744511" description="Knottins-like domain-containing protein" evidence="2">
    <location>
        <begin position="31"/>
        <end position="108"/>
    </location>
</feature>
<dbReference type="AlphaFoldDB" id="A0A368QGN4"/>
<name>A0A368QGN4_SETIT</name>
<dbReference type="SUPFAM" id="SSF57095">
    <property type="entry name" value="Scorpion toxin-like"/>
    <property type="match status" value="1"/>
</dbReference>
<feature type="domain" description="Knottins-like" evidence="3">
    <location>
        <begin position="34"/>
        <end position="83"/>
    </location>
</feature>
<evidence type="ECO:0000256" key="1">
    <source>
        <dbReference type="ARBA" id="ARBA00023157"/>
    </source>
</evidence>
<reference evidence="4" key="1">
    <citation type="journal article" date="2012" name="Nat. Biotechnol.">
        <title>Reference genome sequence of the model plant Setaria.</title>
        <authorList>
            <person name="Bennetzen J.L."/>
            <person name="Schmutz J."/>
            <person name="Wang H."/>
            <person name="Percifield R."/>
            <person name="Hawkins J."/>
            <person name="Pontaroli A.C."/>
            <person name="Estep M."/>
            <person name="Feng L."/>
            <person name="Vaughn J.N."/>
            <person name="Grimwood J."/>
            <person name="Jenkins J."/>
            <person name="Barry K."/>
            <person name="Lindquist E."/>
            <person name="Hellsten U."/>
            <person name="Deshpande S."/>
            <person name="Wang X."/>
            <person name="Wu X."/>
            <person name="Mitros T."/>
            <person name="Triplett J."/>
            <person name="Yang X."/>
            <person name="Ye C.Y."/>
            <person name="Mauro-Herrera M."/>
            <person name="Wang L."/>
            <person name="Li P."/>
            <person name="Sharma M."/>
            <person name="Sharma R."/>
            <person name="Ronald P.C."/>
            <person name="Panaud O."/>
            <person name="Kellogg E.A."/>
            <person name="Brutnell T.P."/>
            <person name="Doust A.N."/>
            <person name="Tuskan G.A."/>
            <person name="Rokhsar D."/>
            <person name="Devos K.M."/>
        </authorList>
    </citation>
    <scope>NUCLEOTIDE SEQUENCE [LARGE SCALE GENOMIC DNA]</scope>
    <source>
        <strain evidence="4">Yugu1</strain>
    </source>
</reference>
<keyword evidence="2" id="KW-0732">Signal</keyword>
<sequence>MGSSRRNTFASAAAVLLLVVMATEMMPVQADDKYCYFLSRNFKGWCSKSSSCESVCLDEAPYNNTGGQCRGWFPARCWCIALCTPPPPRKVVAPENGHAPASGPVMHE</sequence>
<evidence type="ECO:0000313" key="4">
    <source>
        <dbReference type="EMBL" id="RCV17042.1"/>
    </source>
</evidence>
<gene>
    <name evidence="4" type="ORF">SETIT_3G187200v2</name>
</gene>
<dbReference type="InterPro" id="IPR036574">
    <property type="entry name" value="Scorpion_toxin-like_sf"/>
</dbReference>
<organism evidence="4">
    <name type="scientific">Setaria italica</name>
    <name type="common">Foxtail millet</name>
    <name type="synonym">Panicum italicum</name>
    <dbReference type="NCBI Taxonomy" id="4555"/>
    <lineage>
        <taxon>Eukaryota</taxon>
        <taxon>Viridiplantae</taxon>
        <taxon>Streptophyta</taxon>
        <taxon>Embryophyta</taxon>
        <taxon>Tracheophyta</taxon>
        <taxon>Spermatophyta</taxon>
        <taxon>Magnoliopsida</taxon>
        <taxon>Liliopsida</taxon>
        <taxon>Poales</taxon>
        <taxon>Poaceae</taxon>
        <taxon>PACMAD clade</taxon>
        <taxon>Panicoideae</taxon>
        <taxon>Panicodae</taxon>
        <taxon>Paniceae</taxon>
        <taxon>Cenchrinae</taxon>
        <taxon>Setaria</taxon>
    </lineage>
</organism>
<keyword evidence="1" id="KW-1015">Disulfide bond</keyword>
<dbReference type="EMBL" id="CM003530">
    <property type="protein sequence ID" value="RCV17042.1"/>
    <property type="molecule type" value="Genomic_DNA"/>
</dbReference>